<evidence type="ECO:0000256" key="1">
    <source>
        <dbReference type="ARBA" id="ARBA00022737"/>
    </source>
</evidence>
<evidence type="ECO:0000313" key="5">
    <source>
        <dbReference type="EMBL" id="KAL0204476.1"/>
    </source>
</evidence>
<dbReference type="Pfam" id="PF12796">
    <property type="entry name" value="Ank_2"/>
    <property type="match status" value="1"/>
</dbReference>
<dbReference type="SMART" id="SM00248">
    <property type="entry name" value="ANK"/>
    <property type="match status" value="2"/>
</dbReference>
<dbReference type="PROSITE" id="PS50088">
    <property type="entry name" value="ANK_REPEAT"/>
    <property type="match status" value="2"/>
</dbReference>
<reference evidence="5 6" key="1">
    <citation type="submission" date="2024-05" db="EMBL/GenBank/DDBJ databases">
        <title>Genome sequencing and assembly of Indian major carp, Cirrhinus mrigala (Hamilton, 1822).</title>
        <authorList>
            <person name="Mohindra V."/>
            <person name="Chowdhury L.M."/>
            <person name="Lal K."/>
            <person name="Jena J.K."/>
        </authorList>
    </citation>
    <scope>NUCLEOTIDE SEQUENCE [LARGE SCALE GENOMIC DNA]</scope>
    <source>
        <strain evidence="5">CM1030</strain>
        <tissue evidence="5">Blood</tissue>
    </source>
</reference>
<name>A0ABD0S1A0_CIRMR</name>
<dbReference type="Gene3D" id="1.25.40.20">
    <property type="entry name" value="Ankyrin repeat-containing domain"/>
    <property type="match status" value="1"/>
</dbReference>
<keyword evidence="6" id="KW-1185">Reference proteome</keyword>
<comment type="caution">
    <text evidence="5">The sequence shown here is derived from an EMBL/GenBank/DDBJ whole genome shotgun (WGS) entry which is preliminary data.</text>
</comment>
<dbReference type="InterPro" id="IPR002110">
    <property type="entry name" value="Ankyrin_rpt"/>
</dbReference>
<keyword evidence="2 3" id="KW-0040">ANK repeat</keyword>
<dbReference type="PANTHER" id="PTHR24124:SF5">
    <property type="entry name" value="NF-KAPPA-B INHIBITOR ZETA"/>
    <property type="match status" value="1"/>
</dbReference>
<evidence type="ECO:0000256" key="4">
    <source>
        <dbReference type="SAM" id="MobiDB-lite"/>
    </source>
</evidence>
<dbReference type="PANTHER" id="PTHR24124">
    <property type="entry name" value="ANKYRIN REPEAT FAMILY A"/>
    <property type="match status" value="1"/>
</dbReference>
<dbReference type="AlphaFoldDB" id="A0ABD0S1A0"/>
<sequence>DRKSGRTALHMAAEEANVELLRLFLDQSNYYSVINVKAFNGNTALHMASALQGRLAQVDAVRLLLRRGADPSAKNLENEQPAQLVPDGPLGDQ</sequence>
<evidence type="ECO:0000256" key="3">
    <source>
        <dbReference type="PROSITE-ProRule" id="PRU00023"/>
    </source>
</evidence>
<protein>
    <submittedName>
        <fullName evidence="5">Uncharacterized protein</fullName>
    </submittedName>
</protein>
<keyword evidence="1" id="KW-0677">Repeat</keyword>
<dbReference type="PROSITE" id="PS50297">
    <property type="entry name" value="ANK_REP_REGION"/>
    <property type="match status" value="2"/>
</dbReference>
<feature type="repeat" description="ANK" evidence="3">
    <location>
        <begin position="40"/>
        <end position="76"/>
    </location>
</feature>
<feature type="repeat" description="ANK" evidence="3">
    <location>
        <begin position="4"/>
        <end position="36"/>
    </location>
</feature>
<evidence type="ECO:0000256" key="2">
    <source>
        <dbReference type="ARBA" id="ARBA00023043"/>
    </source>
</evidence>
<dbReference type="InterPro" id="IPR036770">
    <property type="entry name" value="Ankyrin_rpt-contain_sf"/>
</dbReference>
<feature type="region of interest" description="Disordered" evidence="4">
    <location>
        <begin position="70"/>
        <end position="93"/>
    </location>
</feature>
<evidence type="ECO:0000313" key="6">
    <source>
        <dbReference type="Proteomes" id="UP001529510"/>
    </source>
</evidence>
<accession>A0ABD0S1A0</accession>
<gene>
    <name evidence="5" type="ORF">M9458_002494</name>
</gene>
<proteinExistence type="predicted"/>
<dbReference type="Proteomes" id="UP001529510">
    <property type="component" value="Unassembled WGS sequence"/>
</dbReference>
<dbReference type="EMBL" id="JAMKFB020000001">
    <property type="protein sequence ID" value="KAL0204476.1"/>
    <property type="molecule type" value="Genomic_DNA"/>
</dbReference>
<organism evidence="5 6">
    <name type="scientific">Cirrhinus mrigala</name>
    <name type="common">Mrigala</name>
    <dbReference type="NCBI Taxonomy" id="683832"/>
    <lineage>
        <taxon>Eukaryota</taxon>
        <taxon>Metazoa</taxon>
        <taxon>Chordata</taxon>
        <taxon>Craniata</taxon>
        <taxon>Vertebrata</taxon>
        <taxon>Euteleostomi</taxon>
        <taxon>Actinopterygii</taxon>
        <taxon>Neopterygii</taxon>
        <taxon>Teleostei</taxon>
        <taxon>Ostariophysi</taxon>
        <taxon>Cypriniformes</taxon>
        <taxon>Cyprinidae</taxon>
        <taxon>Labeoninae</taxon>
        <taxon>Labeonini</taxon>
        <taxon>Cirrhinus</taxon>
    </lineage>
</organism>
<feature type="non-terminal residue" evidence="5">
    <location>
        <position position="1"/>
    </location>
</feature>
<dbReference type="PRINTS" id="PR01415">
    <property type="entry name" value="ANKYRIN"/>
</dbReference>
<feature type="non-terminal residue" evidence="5">
    <location>
        <position position="93"/>
    </location>
</feature>
<dbReference type="SUPFAM" id="SSF48403">
    <property type="entry name" value="Ankyrin repeat"/>
    <property type="match status" value="1"/>
</dbReference>